<dbReference type="Proteomes" id="UP000326837">
    <property type="component" value="Chromosome"/>
</dbReference>
<feature type="domain" description="YhaN AAA" evidence="2">
    <location>
        <begin position="1"/>
        <end position="203"/>
    </location>
</feature>
<dbReference type="PANTHER" id="PTHR41259:SF1">
    <property type="entry name" value="DOUBLE-STRAND BREAK REPAIR RAD50 ATPASE, PUTATIVE-RELATED"/>
    <property type="match status" value="1"/>
</dbReference>
<dbReference type="Pfam" id="PF13514">
    <property type="entry name" value="AAA_27"/>
    <property type="match status" value="1"/>
</dbReference>
<reference evidence="4" key="1">
    <citation type="submission" date="2019-10" db="EMBL/GenBank/DDBJ databases">
        <title>Lacipirellula parvula gen. nov., sp. nov., representing a lineage of planctomycetes widespread in freshwater anoxic habitats, and description of the family Lacipirellulaceae.</title>
        <authorList>
            <person name="Dedysh S.N."/>
            <person name="Kulichevskaya I.S."/>
            <person name="Beletsky A.V."/>
            <person name="Rakitin A.L."/>
            <person name="Mardanov A.V."/>
            <person name="Ivanova A.A."/>
            <person name="Saltykova V.X."/>
            <person name="Rijpstra W.I.C."/>
            <person name="Sinninghe Damste J.S."/>
            <person name="Ravin N.V."/>
        </authorList>
    </citation>
    <scope>NUCLEOTIDE SEQUENCE [LARGE SCALE GENOMIC DNA]</scope>
    <source>
        <strain evidence="4">PX69</strain>
    </source>
</reference>
<dbReference type="Gene3D" id="3.40.50.300">
    <property type="entry name" value="P-loop containing nucleotide triphosphate hydrolases"/>
    <property type="match status" value="2"/>
</dbReference>
<feature type="coiled-coil region" evidence="1">
    <location>
        <begin position="179"/>
        <end position="230"/>
    </location>
</feature>
<feature type="coiled-coil region" evidence="1">
    <location>
        <begin position="937"/>
        <end position="971"/>
    </location>
</feature>
<gene>
    <name evidence="3" type="ORF">PLANPX_4217</name>
</gene>
<evidence type="ECO:0000313" key="3">
    <source>
        <dbReference type="EMBL" id="BBO34605.1"/>
    </source>
</evidence>
<dbReference type="SUPFAM" id="SSF52540">
    <property type="entry name" value="P-loop containing nucleoside triphosphate hydrolases"/>
    <property type="match status" value="1"/>
</dbReference>
<protein>
    <recommendedName>
        <fullName evidence="2">YhaN AAA domain-containing protein</fullName>
    </recommendedName>
</protein>
<feature type="coiled-coil region" evidence="1">
    <location>
        <begin position="600"/>
        <end position="627"/>
    </location>
</feature>
<sequence>MRLEQLQLIACGPFTECKIALHPGMNVLYGPNEAGKSSALRAVRSLLFGFDHKTTDNFIHSYQQLRVGGVLVDSQGNRLECVRRKGRTTTLRDSADDKPVDETLLQSMLGGVSEDFFLTVFGIDHARLREGGQDVVRGQGQIGELLFAAGGVAHLRDKQLALEEAANSLYKPAGKNPRINASLSQVKRLNDEIRELQRSPEEWAQFDADLQQATELERSLKSRLDESEAKKARLGRIYSAIGLLASWKQKKSELAALAHVVSLSADVAERYQGAREQEILAVGAEKQTKEEIELLQARRDAVHVPVGLLDKAIEIDSLYRRLGSHEKAIADRAVLEGQRRTARDNAKRSIEKLGWDLKLDDAAQRRLPDDQKARVRALAHKHGEVSQRCSSQQQAVESLRRRLEACTIAYAGMPSLSSTPALKESLTAAVAFMETYRRLDERRRGVAQLQGAANDAAARLPLCDGSLDQIRLLKVPSIETTDVFDESLREIQGTFNQLQKQRASCQTNSQGVRQELEALELAESVPTEEDLQAARAVRDRGIRMAVQALNGQEIDPTASAAFVNDVAEGDDVASALEPSVRHSDALVDRLRRESARVAKKSALLAQLHALEGEAETLDHEIMEADARQARWQAEWNQSWRGANIIPMTPSEMRVWLRNHTQLLTLADESAAAAALLAADEKSIDAMHSSLSAELLACDIQPPQGTPFDSLQALARARVDEVEFLHQERCRREAEKTRLEAEVADAIRDAEAAQAELIAWKNEWSVALVPLQLDAEAVPEQAEAVLANLDELFRNLDSTHGYKSRIFGIDKTAKEFAQAAEELCAAIAPDLSAAPVEHVAATLNARLASAKESLQQSKSLEEQLLAERRKLSEAESDLRASRAVLQTLLQEAACESLADLPAAIANAAAKARLQASLQDIESQLLPFCAGKTLDEFNADAESEDADRLESAIDDLETEIASLREQRDEAIKSIVNFTGKLQQFAGAAAAAEKADERQFLLRQLEDDVREYAIASVAGRLLRLAVERYREKSQGPVLAVASTYFAKLTCGAFKALRSDYDDAGQEVLIGVRENGMALAVEAMSEGTRDQLYLALRLGTLEHWFERHEPIPFVVDDVLLTFDDKRASAAVEALLELSKRTQVLLFTHHSHVAKLASDVAASAAEDTQCKILSGWNRST</sequence>
<dbReference type="InterPro" id="IPR038734">
    <property type="entry name" value="YhaN_AAA"/>
</dbReference>
<feature type="coiled-coil region" evidence="1">
    <location>
        <begin position="846"/>
        <end position="890"/>
    </location>
</feature>
<proteinExistence type="predicted"/>
<evidence type="ECO:0000256" key="1">
    <source>
        <dbReference type="SAM" id="Coils"/>
    </source>
</evidence>
<feature type="coiled-coil region" evidence="1">
    <location>
        <begin position="735"/>
        <end position="762"/>
    </location>
</feature>
<dbReference type="KEGG" id="lpav:PLANPX_4217"/>
<name>A0A5K7XDY1_9BACT</name>
<organism evidence="3 4">
    <name type="scientific">Lacipirellula parvula</name>
    <dbReference type="NCBI Taxonomy" id="2650471"/>
    <lineage>
        <taxon>Bacteria</taxon>
        <taxon>Pseudomonadati</taxon>
        <taxon>Planctomycetota</taxon>
        <taxon>Planctomycetia</taxon>
        <taxon>Pirellulales</taxon>
        <taxon>Lacipirellulaceae</taxon>
        <taxon>Lacipirellula</taxon>
    </lineage>
</organism>
<accession>A0A5K7XDY1</accession>
<keyword evidence="1" id="KW-0175">Coiled coil</keyword>
<evidence type="ECO:0000313" key="4">
    <source>
        <dbReference type="Proteomes" id="UP000326837"/>
    </source>
</evidence>
<dbReference type="AlphaFoldDB" id="A0A5K7XDY1"/>
<dbReference type="PANTHER" id="PTHR41259">
    <property type="entry name" value="DOUBLE-STRAND BREAK REPAIR RAD50 ATPASE, PUTATIVE-RELATED"/>
    <property type="match status" value="1"/>
</dbReference>
<evidence type="ECO:0000259" key="2">
    <source>
        <dbReference type="Pfam" id="PF13514"/>
    </source>
</evidence>
<keyword evidence="4" id="KW-1185">Reference proteome</keyword>
<dbReference type="InterPro" id="IPR027417">
    <property type="entry name" value="P-loop_NTPase"/>
</dbReference>
<dbReference type="EMBL" id="AP021861">
    <property type="protein sequence ID" value="BBO34605.1"/>
    <property type="molecule type" value="Genomic_DNA"/>
</dbReference>